<keyword evidence="8 10" id="KW-0675">Receptor</keyword>
<gene>
    <name evidence="12" type="primary">LOC105265434</name>
</gene>
<dbReference type="GO" id="GO:0007165">
    <property type="term" value="P:signal transduction"/>
    <property type="evidence" value="ECO:0007669"/>
    <property type="project" value="UniProtKB-KW"/>
</dbReference>
<feature type="transmembrane region" description="Helical" evidence="10">
    <location>
        <begin position="301"/>
        <end position="321"/>
    </location>
</feature>
<dbReference type="PANTHER" id="PTHR21137:SF35">
    <property type="entry name" value="ODORANT RECEPTOR 19A-RELATED"/>
    <property type="match status" value="1"/>
</dbReference>
<dbReference type="InterPro" id="IPR004117">
    <property type="entry name" value="7tm6_olfct_rcpt"/>
</dbReference>
<evidence type="ECO:0000256" key="3">
    <source>
        <dbReference type="ARBA" id="ARBA00022606"/>
    </source>
</evidence>
<evidence type="ECO:0000256" key="1">
    <source>
        <dbReference type="ARBA" id="ARBA00004651"/>
    </source>
</evidence>
<dbReference type="GO" id="GO:0005549">
    <property type="term" value="F:odorant binding"/>
    <property type="evidence" value="ECO:0007669"/>
    <property type="project" value="InterPro"/>
</dbReference>
<keyword evidence="11" id="KW-1185">Reference proteome</keyword>
<evidence type="ECO:0000313" key="12">
    <source>
        <dbReference type="RefSeq" id="XP_011301209.1"/>
    </source>
</evidence>
<keyword evidence="9 10" id="KW-0807">Transducer</keyword>
<evidence type="ECO:0000256" key="5">
    <source>
        <dbReference type="ARBA" id="ARBA00022725"/>
    </source>
</evidence>
<dbReference type="GO" id="GO:0004984">
    <property type="term" value="F:olfactory receptor activity"/>
    <property type="evidence" value="ECO:0007669"/>
    <property type="project" value="InterPro"/>
</dbReference>
<dbReference type="KEGG" id="fas:105265434"/>
<evidence type="ECO:0000256" key="2">
    <source>
        <dbReference type="ARBA" id="ARBA00022475"/>
    </source>
</evidence>
<reference evidence="12" key="1">
    <citation type="submission" date="2025-08" db="UniProtKB">
        <authorList>
            <consortium name="RefSeq"/>
        </authorList>
    </citation>
    <scope>IDENTIFICATION</scope>
    <source>
        <strain evidence="12">USDA-PBARC FA_bdor</strain>
        <tissue evidence="12">Whole organism</tissue>
    </source>
</reference>
<keyword evidence="5 10" id="KW-0552">Olfaction</keyword>
<evidence type="ECO:0000256" key="9">
    <source>
        <dbReference type="ARBA" id="ARBA00023224"/>
    </source>
</evidence>
<feature type="transmembrane region" description="Helical" evidence="10">
    <location>
        <begin position="270"/>
        <end position="289"/>
    </location>
</feature>
<dbReference type="RefSeq" id="XP_011301209.1">
    <property type="nucleotide sequence ID" value="XM_011302907.1"/>
</dbReference>
<proteinExistence type="inferred from homology"/>
<dbReference type="Proteomes" id="UP000694866">
    <property type="component" value="Unplaced"/>
</dbReference>
<dbReference type="GO" id="GO:0005886">
    <property type="term" value="C:plasma membrane"/>
    <property type="evidence" value="ECO:0007669"/>
    <property type="project" value="UniProtKB-SubCell"/>
</dbReference>
<evidence type="ECO:0000313" key="11">
    <source>
        <dbReference type="Proteomes" id="UP000694866"/>
    </source>
</evidence>
<feature type="transmembrane region" description="Helical" evidence="10">
    <location>
        <begin position="125"/>
        <end position="147"/>
    </location>
</feature>
<name>A0A9R1T1M5_9HYME</name>
<keyword evidence="3 10" id="KW-0716">Sensory transduction</keyword>
<feature type="transmembrane region" description="Helical" evidence="10">
    <location>
        <begin position="178"/>
        <end position="200"/>
    </location>
</feature>
<evidence type="ECO:0000256" key="7">
    <source>
        <dbReference type="ARBA" id="ARBA00023136"/>
    </source>
</evidence>
<evidence type="ECO:0000256" key="10">
    <source>
        <dbReference type="RuleBase" id="RU351113"/>
    </source>
</evidence>
<keyword evidence="6 10" id="KW-1133">Transmembrane helix</keyword>
<dbReference type="OrthoDB" id="6617147at2759"/>
<comment type="similarity">
    <text evidence="10">Belongs to the insect chemoreceptor superfamily. Heteromeric odorant receptor channel (TC 1.A.69) family.</text>
</comment>
<evidence type="ECO:0000256" key="4">
    <source>
        <dbReference type="ARBA" id="ARBA00022692"/>
    </source>
</evidence>
<keyword evidence="7 10" id="KW-0472">Membrane</keyword>
<evidence type="ECO:0000256" key="8">
    <source>
        <dbReference type="ARBA" id="ARBA00023170"/>
    </source>
</evidence>
<keyword evidence="4 10" id="KW-0812">Transmembrane</keyword>
<keyword evidence="2" id="KW-1003">Cell membrane</keyword>
<dbReference type="AlphaFoldDB" id="A0A9R1T1M5"/>
<dbReference type="Pfam" id="PF02949">
    <property type="entry name" value="7tm_6"/>
    <property type="match status" value="1"/>
</dbReference>
<feature type="transmembrane region" description="Helical" evidence="10">
    <location>
        <begin position="37"/>
        <end position="59"/>
    </location>
</feature>
<evidence type="ECO:0000256" key="6">
    <source>
        <dbReference type="ARBA" id="ARBA00022989"/>
    </source>
</evidence>
<sequence length="401" mass="45912">MSYSRDFKYAIGWNRFSLDVVGAWPRRHAGIFHRERSLLSALGILVLIFLPQSISVIVHWENMDAVIECLSVNCPVFLALAKLLFFRYRRKEIRMCIDFMSDQWTISRASEEREVMMSAARTSRLISIGSGVITNALFMAFIFYQLYVGTEIKKLDPTQSVALLYPGWVPFDTRKIEYFIPMWIAQCITTFLSMTIYAVFDCMISTIILHICGQLSVLKLALSGIADSEDPRHPEKFNEKLAVIVKHHEQLNGLVAVIENSFNSILLPQMLVCTMTFCFQGFAVFTNLLDPNAGKISFFQMAFPITFVFYTVLHLFIYCYVGDELLMKSSSLSYSAYQSQWYNLSALEARSLLVVGFQSFRPLQITAGKFCPFSRNLFIKVLKTSMGYLSMLLTVKQRMSN</sequence>
<comment type="caution">
    <text evidence="10">Lacks conserved residue(s) required for the propagation of feature annotation.</text>
</comment>
<dbReference type="PANTHER" id="PTHR21137">
    <property type="entry name" value="ODORANT RECEPTOR"/>
    <property type="match status" value="1"/>
</dbReference>
<organism evidence="11 12">
    <name type="scientific">Fopius arisanus</name>
    <dbReference type="NCBI Taxonomy" id="64838"/>
    <lineage>
        <taxon>Eukaryota</taxon>
        <taxon>Metazoa</taxon>
        <taxon>Ecdysozoa</taxon>
        <taxon>Arthropoda</taxon>
        <taxon>Hexapoda</taxon>
        <taxon>Insecta</taxon>
        <taxon>Pterygota</taxon>
        <taxon>Neoptera</taxon>
        <taxon>Endopterygota</taxon>
        <taxon>Hymenoptera</taxon>
        <taxon>Apocrita</taxon>
        <taxon>Ichneumonoidea</taxon>
        <taxon>Braconidae</taxon>
        <taxon>Opiinae</taxon>
        <taxon>Fopius</taxon>
    </lineage>
</organism>
<accession>A0A9R1T1M5</accession>
<protein>
    <recommendedName>
        <fullName evidence="10">Odorant receptor</fullName>
    </recommendedName>
</protein>
<comment type="subcellular location">
    <subcellularLocation>
        <location evidence="1 10">Cell membrane</location>
        <topology evidence="1 10">Multi-pass membrane protein</topology>
    </subcellularLocation>
</comment>
<dbReference type="GeneID" id="105265434"/>
<feature type="transmembrane region" description="Helical" evidence="10">
    <location>
        <begin position="65"/>
        <end position="85"/>
    </location>
</feature>